<dbReference type="Pfam" id="PF00415">
    <property type="entry name" value="RCC1"/>
    <property type="match status" value="2"/>
</dbReference>
<dbReference type="InterPro" id="IPR009091">
    <property type="entry name" value="RCC1/BLIP-II"/>
</dbReference>
<dbReference type="PANTHER" id="PTHR22870:SF445">
    <property type="match status" value="1"/>
</dbReference>
<accession>A0A433QMX6</accession>
<dbReference type="PROSITE" id="PS00626">
    <property type="entry name" value="RCC1_2"/>
    <property type="match status" value="2"/>
</dbReference>
<evidence type="ECO:0000313" key="4">
    <source>
        <dbReference type="Proteomes" id="UP000274822"/>
    </source>
</evidence>
<reference evidence="3 4" key="1">
    <citation type="journal article" date="2018" name="New Phytol.">
        <title>Phylogenomics of Endogonaceae and evolution of mycorrhizas within Mucoromycota.</title>
        <authorList>
            <person name="Chang Y."/>
            <person name="Desiro A."/>
            <person name="Na H."/>
            <person name="Sandor L."/>
            <person name="Lipzen A."/>
            <person name="Clum A."/>
            <person name="Barry K."/>
            <person name="Grigoriev I.V."/>
            <person name="Martin F.M."/>
            <person name="Stajich J.E."/>
            <person name="Smith M.E."/>
            <person name="Bonito G."/>
            <person name="Spatafora J.W."/>
        </authorList>
    </citation>
    <scope>NUCLEOTIDE SEQUENCE [LARGE SCALE GENOMIC DNA]</scope>
    <source>
        <strain evidence="3 4">AD002</strain>
    </source>
</reference>
<feature type="repeat" description="RCC1" evidence="2">
    <location>
        <begin position="240"/>
        <end position="303"/>
    </location>
</feature>
<dbReference type="PROSITE" id="PS50012">
    <property type="entry name" value="RCC1_3"/>
    <property type="match status" value="2"/>
</dbReference>
<protein>
    <submittedName>
        <fullName evidence="3">Regulator of chromosome condensation 1/beta-lactamase-inhibitor protein II</fullName>
    </submittedName>
</protein>
<keyword evidence="1" id="KW-0677">Repeat</keyword>
<evidence type="ECO:0000256" key="1">
    <source>
        <dbReference type="ARBA" id="ARBA00022737"/>
    </source>
</evidence>
<proteinExistence type="predicted"/>
<dbReference type="InterPro" id="IPR000408">
    <property type="entry name" value="Reg_chr_condens"/>
</dbReference>
<dbReference type="AlphaFoldDB" id="A0A433QMX6"/>
<organism evidence="3 4">
    <name type="scientific">Jimgerdemannia flammicorona</name>
    <dbReference type="NCBI Taxonomy" id="994334"/>
    <lineage>
        <taxon>Eukaryota</taxon>
        <taxon>Fungi</taxon>
        <taxon>Fungi incertae sedis</taxon>
        <taxon>Mucoromycota</taxon>
        <taxon>Mucoromycotina</taxon>
        <taxon>Endogonomycetes</taxon>
        <taxon>Endogonales</taxon>
        <taxon>Endogonaceae</taxon>
        <taxon>Jimgerdemannia</taxon>
    </lineage>
</organism>
<evidence type="ECO:0000256" key="2">
    <source>
        <dbReference type="PROSITE-ProRule" id="PRU00235"/>
    </source>
</evidence>
<dbReference type="Gene3D" id="2.130.10.30">
    <property type="entry name" value="Regulator of chromosome condensation 1/beta-lactamase-inhibitor protein II"/>
    <property type="match status" value="1"/>
</dbReference>
<sequence>MVVYAFGFNALHQTRPTATPHHSVAVFAPEKLQNIRRIVQCFADNTLALTDGDKLVFWGFDPQTKSVVSTPTSFGKFGHRKLKCVYGNGTSVIGAVDEEGRVWECSLAELKNDAAIIMEDISDIAYRGMDDVVVAIDGTGTLYTWTPQNPTPNTLVFPPSSSPTRFVHLSFFPSTPTSSHFLALNSSGTVYSWGSNRFGQLGHGNLDFVASPTPLEALQGIPVLRMACGMYHSAAITEGGDLYTFGWDSKGRLGIGAGGEEERNTALPQLAVFLDEEGGEMNEGINVVDVACGAEHTVAVDGKYGQLGLAPPPSKHDSWHGNGFNIDAFRRHPFFGREQGRQVTGCVAGFWNTFVTVEEAEGSYVMST</sequence>
<evidence type="ECO:0000313" key="3">
    <source>
        <dbReference type="EMBL" id="RUS31136.1"/>
    </source>
</evidence>
<dbReference type="PANTHER" id="PTHR22870">
    <property type="entry name" value="REGULATOR OF CHROMOSOME CONDENSATION"/>
    <property type="match status" value="1"/>
</dbReference>
<dbReference type="InterPro" id="IPR051210">
    <property type="entry name" value="Ub_ligase/GEF_domain"/>
</dbReference>
<comment type="caution">
    <text evidence="3">The sequence shown here is derived from an EMBL/GenBank/DDBJ whole genome shotgun (WGS) entry which is preliminary data.</text>
</comment>
<keyword evidence="4" id="KW-1185">Reference proteome</keyword>
<gene>
    <name evidence="3" type="ORF">BC938DRAFT_478408</name>
</gene>
<dbReference type="EMBL" id="RBNJ01003260">
    <property type="protein sequence ID" value="RUS31136.1"/>
    <property type="molecule type" value="Genomic_DNA"/>
</dbReference>
<name>A0A433QMX6_9FUNG</name>
<feature type="repeat" description="RCC1" evidence="2">
    <location>
        <begin position="188"/>
        <end position="239"/>
    </location>
</feature>
<dbReference type="SUPFAM" id="SSF50985">
    <property type="entry name" value="RCC1/BLIP-II"/>
    <property type="match status" value="1"/>
</dbReference>
<dbReference type="Proteomes" id="UP000274822">
    <property type="component" value="Unassembled WGS sequence"/>
</dbReference>